<accession>A0A3B1BEE0</accession>
<dbReference type="GO" id="GO:0005886">
    <property type="term" value="C:plasma membrane"/>
    <property type="evidence" value="ECO:0007669"/>
    <property type="project" value="UniProtKB-SubCell"/>
</dbReference>
<organism evidence="7">
    <name type="scientific">hydrothermal vent metagenome</name>
    <dbReference type="NCBI Taxonomy" id="652676"/>
    <lineage>
        <taxon>unclassified sequences</taxon>
        <taxon>metagenomes</taxon>
        <taxon>ecological metagenomes</taxon>
    </lineage>
</organism>
<protein>
    <recommendedName>
        <fullName evidence="8">Oxaloacetate decarboxylase gamma chain</fullName>
    </recommendedName>
</protein>
<evidence type="ECO:0000313" key="7">
    <source>
        <dbReference type="EMBL" id="VAX09768.1"/>
    </source>
</evidence>
<comment type="subcellular location">
    <subcellularLocation>
        <location evidence="1">Cell membrane</location>
    </subcellularLocation>
</comment>
<proteinExistence type="predicted"/>
<evidence type="ECO:0000256" key="4">
    <source>
        <dbReference type="ARBA" id="ARBA00022989"/>
    </source>
</evidence>
<dbReference type="NCBIfam" id="TIGR01195">
    <property type="entry name" value="oadG_fam"/>
    <property type="match status" value="1"/>
</dbReference>
<keyword evidence="2" id="KW-1003">Cell membrane</keyword>
<evidence type="ECO:0000256" key="3">
    <source>
        <dbReference type="ARBA" id="ARBA00022692"/>
    </source>
</evidence>
<evidence type="ECO:0000256" key="5">
    <source>
        <dbReference type="ARBA" id="ARBA00023136"/>
    </source>
</evidence>
<dbReference type="GO" id="GO:0015081">
    <property type="term" value="F:sodium ion transmembrane transporter activity"/>
    <property type="evidence" value="ECO:0007669"/>
    <property type="project" value="InterPro"/>
</dbReference>
<keyword evidence="5 6" id="KW-0472">Membrane</keyword>
<keyword evidence="4 6" id="KW-1133">Transmembrane helix</keyword>
<dbReference type="Pfam" id="PF04277">
    <property type="entry name" value="OAD_gamma"/>
    <property type="match status" value="1"/>
</dbReference>
<dbReference type="InterPro" id="IPR005899">
    <property type="entry name" value="Na_pump_deCOase"/>
</dbReference>
<dbReference type="EMBL" id="UOFX01000056">
    <property type="protein sequence ID" value="VAX09768.1"/>
    <property type="molecule type" value="Genomic_DNA"/>
</dbReference>
<evidence type="ECO:0000256" key="2">
    <source>
        <dbReference type="ARBA" id="ARBA00022475"/>
    </source>
</evidence>
<dbReference type="AlphaFoldDB" id="A0A3B1BEE0"/>
<evidence type="ECO:0008006" key="8">
    <source>
        <dbReference type="Google" id="ProtNLM"/>
    </source>
</evidence>
<feature type="transmembrane region" description="Helical" evidence="6">
    <location>
        <begin position="6"/>
        <end position="30"/>
    </location>
</feature>
<evidence type="ECO:0000256" key="1">
    <source>
        <dbReference type="ARBA" id="ARBA00004236"/>
    </source>
</evidence>
<name>A0A3B1BEE0_9ZZZZ</name>
<sequence length="73" mass="7931">MPFSELMMAGVQLMLLGMGIVFTFLMILVATMTGMSRLAQALSGDQLTVVPEEADEALVAVISAAIRRYRDTH</sequence>
<keyword evidence="3 6" id="KW-0812">Transmembrane</keyword>
<evidence type="ECO:0000256" key="6">
    <source>
        <dbReference type="SAM" id="Phobius"/>
    </source>
</evidence>
<gene>
    <name evidence="7" type="ORF">MNBD_GAMMA26-1201</name>
</gene>
<dbReference type="GO" id="GO:0036376">
    <property type="term" value="P:sodium ion export across plasma membrane"/>
    <property type="evidence" value="ECO:0007669"/>
    <property type="project" value="InterPro"/>
</dbReference>
<reference evidence="7" key="1">
    <citation type="submission" date="2018-06" db="EMBL/GenBank/DDBJ databases">
        <authorList>
            <person name="Zhirakovskaya E."/>
        </authorList>
    </citation>
    <scope>NUCLEOTIDE SEQUENCE</scope>
</reference>